<dbReference type="Proteomes" id="UP000676336">
    <property type="component" value="Unassembled WGS sequence"/>
</dbReference>
<name>A0A8S2YKN2_9BILA</name>
<dbReference type="AlphaFoldDB" id="A0A8S2YKN2"/>
<proteinExistence type="predicted"/>
<evidence type="ECO:0000313" key="3">
    <source>
        <dbReference type="Proteomes" id="UP000676336"/>
    </source>
</evidence>
<organism evidence="1 3">
    <name type="scientific">Rotaria magnacalcarata</name>
    <dbReference type="NCBI Taxonomy" id="392030"/>
    <lineage>
        <taxon>Eukaryota</taxon>
        <taxon>Metazoa</taxon>
        <taxon>Spiralia</taxon>
        <taxon>Gnathifera</taxon>
        <taxon>Rotifera</taxon>
        <taxon>Eurotatoria</taxon>
        <taxon>Bdelloidea</taxon>
        <taxon>Philodinida</taxon>
        <taxon>Philodinidae</taxon>
        <taxon>Rotaria</taxon>
    </lineage>
</organism>
<sequence>MTLFRVIGNPRIDDEEKILPSDIIGRLARIPSGFGVHKHS</sequence>
<evidence type="ECO:0000313" key="2">
    <source>
        <dbReference type="EMBL" id="CAF4788625.1"/>
    </source>
</evidence>
<comment type="caution">
    <text evidence="1">The sequence shown here is derived from an EMBL/GenBank/DDBJ whole genome shotgun (WGS) entry which is preliminary data.</text>
</comment>
<accession>A0A8S2YKN2</accession>
<dbReference type="EMBL" id="CAJOBI010145723">
    <property type="protein sequence ID" value="CAF4788625.1"/>
    <property type="molecule type" value="Genomic_DNA"/>
</dbReference>
<gene>
    <name evidence="1" type="ORF">SMN809_LOCUS37277</name>
    <name evidence="2" type="ORF">SMN809_LOCUS46659</name>
</gene>
<feature type="non-terminal residue" evidence="1">
    <location>
        <position position="1"/>
    </location>
</feature>
<reference evidence="1" key="1">
    <citation type="submission" date="2021-02" db="EMBL/GenBank/DDBJ databases">
        <authorList>
            <person name="Nowell W R."/>
        </authorList>
    </citation>
    <scope>NUCLEOTIDE SEQUENCE</scope>
</reference>
<evidence type="ECO:0000313" key="1">
    <source>
        <dbReference type="EMBL" id="CAF4557039.1"/>
    </source>
</evidence>
<dbReference type="EMBL" id="CAJOBI010094276">
    <property type="protein sequence ID" value="CAF4557039.1"/>
    <property type="molecule type" value="Genomic_DNA"/>
</dbReference>
<protein>
    <submittedName>
        <fullName evidence="1">Uncharacterized protein</fullName>
    </submittedName>
</protein>